<dbReference type="STRING" id="889378.Spiaf_1636"/>
<keyword evidence="2 7" id="KW-0540">Nuclease</keyword>
<evidence type="ECO:0000313" key="9">
    <source>
        <dbReference type="Proteomes" id="UP000007383"/>
    </source>
</evidence>
<dbReference type="InterPro" id="IPR002036">
    <property type="entry name" value="YbeY"/>
</dbReference>
<comment type="function">
    <text evidence="7">Single strand-specific metallo-endoribonuclease involved in late-stage 70S ribosome quality control and in maturation of the 3' terminus of the 16S rRNA.</text>
</comment>
<comment type="cofactor">
    <cofactor evidence="7">
        <name>Zn(2+)</name>
        <dbReference type="ChEBI" id="CHEBI:29105"/>
    </cofactor>
    <text evidence="7">Binds 1 zinc ion.</text>
</comment>
<organism evidence="8 9">
    <name type="scientific">Spirochaeta africana (strain ATCC 700263 / DSM 8902 / Z-7692)</name>
    <dbReference type="NCBI Taxonomy" id="889378"/>
    <lineage>
        <taxon>Bacteria</taxon>
        <taxon>Pseudomonadati</taxon>
        <taxon>Spirochaetota</taxon>
        <taxon>Spirochaetia</taxon>
        <taxon>Spirochaetales</taxon>
        <taxon>Spirochaetaceae</taxon>
        <taxon>Spirochaeta</taxon>
    </lineage>
</organism>
<evidence type="ECO:0000313" key="8">
    <source>
        <dbReference type="EMBL" id="AFG37694.1"/>
    </source>
</evidence>
<evidence type="ECO:0000256" key="4">
    <source>
        <dbReference type="ARBA" id="ARBA00022759"/>
    </source>
</evidence>
<dbReference type="PATRIC" id="fig|889378.3.peg.1623"/>
<dbReference type="PROSITE" id="PS01306">
    <property type="entry name" value="UPF0054"/>
    <property type="match status" value="1"/>
</dbReference>
<keyword evidence="5 7" id="KW-0378">Hydrolase</keyword>
<keyword evidence="7" id="KW-0690">Ribosome biogenesis</keyword>
<accession>H9UJK1</accession>
<dbReference type="KEGG" id="sfc:Spiaf_1636"/>
<comment type="similarity">
    <text evidence="1 7">Belongs to the endoribonuclease YbeY family.</text>
</comment>
<reference evidence="9" key="1">
    <citation type="journal article" date="2013" name="Stand. Genomic Sci.">
        <title>Complete genome sequence of the halophilic bacterium Spirochaeta africana type strain (Z-7692(T)) from the alkaline Lake Magadi in the East African Rift.</title>
        <authorList>
            <person name="Liolos K."/>
            <person name="Abt B."/>
            <person name="Scheuner C."/>
            <person name="Teshima H."/>
            <person name="Held B."/>
            <person name="Lapidus A."/>
            <person name="Nolan M."/>
            <person name="Lucas S."/>
            <person name="Deshpande S."/>
            <person name="Cheng J.F."/>
            <person name="Tapia R."/>
            <person name="Goodwin L.A."/>
            <person name="Pitluck S."/>
            <person name="Pagani I."/>
            <person name="Ivanova N."/>
            <person name="Mavromatis K."/>
            <person name="Mikhailova N."/>
            <person name="Huntemann M."/>
            <person name="Pati A."/>
            <person name="Chen A."/>
            <person name="Palaniappan K."/>
            <person name="Land M."/>
            <person name="Rohde M."/>
            <person name="Tindall B.J."/>
            <person name="Detter J.C."/>
            <person name="Goker M."/>
            <person name="Bristow J."/>
            <person name="Eisen J.A."/>
            <person name="Markowitz V."/>
            <person name="Hugenholtz P."/>
            <person name="Woyke T."/>
            <person name="Klenk H.P."/>
            <person name="Kyrpides N.C."/>
        </authorList>
    </citation>
    <scope>NUCLEOTIDE SEQUENCE</scope>
    <source>
        <strain evidence="9">ATCC 700263 / DSM 8902 / Z-7692</strain>
    </source>
</reference>
<dbReference type="PANTHER" id="PTHR46986:SF1">
    <property type="entry name" value="ENDORIBONUCLEASE YBEY, CHLOROPLASTIC"/>
    <property type="match status" value="1"/>
</dbReference>
<dbReference type="NCBIfam" id="TIGR00043">
    <property type="entry name" value="rRNA maturation RNase YbeY"/>
    <property type="match status" value="1"/>
</dbReference>
<dbReference type="eggNOG" id="COG0319">
    <property type="taxonomic scope" value="Bacteria"/>
</dbReference>
<sequence length="153" mass="17169">MENQVEVSCCRIDEPVWIPEVAPLVNRVLTGQGIKNVECSVVLCDNSYIAELNLCYRQLEGPTDVLSFCSDEGEGIPQPEGLHLPHPIGDIVVSLEYVQDNAVRFAVPYEQELRRVIIHGVLHLLGHDHRSNEESEPMLQLQEKLVQAGDILF</sequence>
<evidence type="ECO:0000256" key="2">
    <source>
        <dbReference type="ARBA" id="ARBA00022722"/>
    </source>
</evidence>
<comment type="subcellular location">
    <subcellularLocation>
        <location evidence="7">Cytoplasm</location>
    </subcellularLocation>
</comment>
<dbReference type="GO" id="GO:0008270">
    <property type="term" value="F:zinc ion binding"/>
    <property type="evidence" value="ECO:0007669"/>
    <property type="project" value="UniProtKB-UniRule"/>
</dbReference>
<dbReference type="SUPFAM" id="SSF55486">
    <property type="entry name" value="Metalloproteases ('zincins'), catalytic domain"/>
    <property type="match status" value="1"/>
</dbReference>
<dbReference type="InterPro" id="IPR023091">
    <property type="entry name" value="MetalPrtase_cat_dom_sf_prd"/>
</dbReference>
<keyword evidence="4 7" id="KW-0255">Endonuclease</keyword>
<dbReference type="Pfam" id="PF02130">
    <property type="entry name" value="YbeY"/>
    <property type="match status" value="1"/>
</dbReference>
<dbReference type="HAMAP" id="MF_00009">
    <property type="entry name" value="Endoribonucl_YbeY"/>
    <property type="match status" value="1"/>
</dbReference>
<dbReference type="HOGENOM" id="CLU_106710_3_3_12"/>
<feature type="binding site" evidence="7">
    <location>
        <position position="119"/>
    </location>
    <ligand>
        <name>Zn(2+)</name>
        <dbReference type="ChEBI" id="CHEBI:29105"/>
        <note>catalytic</note>
    </ligand>
</feature>
<dbReference type="EMBL" id="CP003282">
    <property type="protein sequence ID" value="AFG37694.1"/>
    <property type="molecule type" value="Genomic_DNA"/>
</dbReference>
<dbReference type="InterPro" id="IPR020549">
    <property type="entry name" value="YbeY_CS"/>
</dbReference>
<keyword evidence="7" id="KW-0698">rRNA processing</keyword>
<evidence type="ECO:0000256" key="1">
    <source>
        <dbReference type="ARBA" id="ARBA00010875"/>
    </source>
</evidence>
<protein>
    <recommendedName>
        <fullName evidence="7">Endoribonuclease YbeY</fullName>
        <ecNumber evidence="7">3.1.-.-</ecNumber>
    </recommendedName>
</protein>
<evidence type="ECO:0000256" key="6">
    <source>
        <dbReference type="ARBA" id="ARBA00022833"/>
    </source>
</evidence>
<dbReference type="PANTHER" id="PTHR46986">
    <property type="entry name" value="ENDORIBONUCLEASE YBEY, CHLOROPLASTIC"/>
    <property type="match status" value="1"/>
</dbReference>
<dbReference type="GO" id="GO:0005737">
    <property type="term" value="C:cytoplasm"/>
    <property type="evidence" value="ECO:0007669"/>
    <property type="project" value="UniProtKB-SubCell"/>
</dbReference>
<dbReference type="Gene3D" id="3.40.390.30">
    <property type="entry name" value="Metalloproteases ('zincins'), catalytic domain"/>
    <property type="match status" value="1"/>
</dbReference>
<keyword evidence="7" id="KW-0963">Cytoplasm</keyword>
<evidence type="ECO:0000256" key="7">
    <source>
        <dbReference type="HAMAP-Rule" id="MF_00009"/>
    </source>
</evidence>
<dbReference type="Proteomes" id="UP000007383">
    <property type="component" value="Chromosome"/>
</dbReference>
<evidence type="ECO:0000256" key="5">
    <source>
        <dbReference type="ARBA" id="ARBA00022801"/>
    </source>
</evidence>
<keyword evidence="6 7" id="KW-0862">Zinc</keyword>
<dbReference type="EC" id="3.1.-.-" evidence="7"/>
<feature type="binding site" evidence="7">
    <location>
        <position position="123"/>
    </location>
    <ligand>
        <name>Zn(2+)</name>
        <dbReference type="ChEBI" id="CHEBI:29105"/>
        <note>catalytic</note>
    </ligand>
</feature>
<proteinExistence type="inferred from homology"/>
<evidence type="ECO:0000256" key="3">
    <source>
        <dbReference type="ARBA" id="ARBA00022723"/>
    </source>
</evidence>
<name>H9UJK1_SPIAZ</name>
<keyword evidence="3 7" id="KW-0479">Metal-binding</keyword>
<keyword evidence="9" id="KW-1185">Reference proteome</keyword>
<dbReference type="GO" id="GO:0006364">
    <property type="term" value="P:rRNA processing"/>
    <property type="evidence" value="ECO:0007669"/>
    <property type="project" value="UniProtKB-UniRule"/>
</dbReference>
<dbReference type="AlphaFoldDB" id="H9UJK1"/>
<gene>
    <name evidence="7" type="primary">ybeY</name>
    <name evidence="8" type="ordered locus">Spiaf_1636</name>
</gene>
<dbReference type="GO" id="GO:0004521">
    <property type="term" value="F:RNA endonuclease activity"/>
    <property type="evidence" value="ECO:0007669"/>
    <property type="project" value="UniProtKB-UniRule"/>
</dbReference>
<dbReference type="RefSeq" id="WP_014455677.1">
    <property type="nucleotide sequence ID" value="NC_017098.1"/>
</dbReference>
<feature type="binding site" evidence="7">
    <location>
        <position position="129"/>
    </location>
    <ligand>
        <name>Zn(2+)</name>
        <dbReference type="ChEBI" id="CHEBI:29105"/>
        <note>catalytic</note>
    </ligand>
</feature>
<dbReference type="GO" id="GO:0004222">
    <property type="term" value="F:metalloendopeptidase activity"/>
    <property type="evidence" value="ECO:0007669"/>
    <property type="project" value="InterPro"/>
</dbReference>